<dbReference type="PANTHER" id="PTHR42724:SF1">
    <property type="entry name" value="TETRAACYLDISACCHARIDE 4'-KINASE, MITOCHONDRIAL-RELATED"/>
    <property type="match status" value="1"/>
</dbReference>
<dbReference type="GO" id="GO:0009245">
    <property type="term" value="P:lipid A biosynthetic process"/>
    <property type="evidence" value="ECO:0007669"/>
    <property type="project" value="UniProtKB-UniRule"/>
</dbReference>
<feature type="binding site" evidence="13">
    <location>
        <begin position="57"/>
        <end position="64"/>
    </location>
    <ligand>
        <name>ATP</name>
        <dbReference type="ChEBI" id="CHEBI:30616"/>
    </ligand>
</feature>
<dbReference type="PANTHER" id="PTHR42724">
    <property type="entry name" value="TETRAACYLDISACCHARIDE 4'-KINASE"/>
    <property type="match status" value="1"/>
</dbReference>
<dbReference type="NCBIfam" id="TIGR00682">
    <property type="entry name" value="lpxK"/>
    <property type="match status" value="1"/>
</dbReference>
<dbReference type="InterPro" id="IPR027417">
    <property type="entry name" value="P-loop_NTPase"/>
</dbReference>
<dbReference type="Pfam" id="PF02606">
    <property type="entry name" value="LpxK"/>
    <property type="match status" value="1"/>
</dbReference>
<evidence type="ECO:0000256" key="6">
    <source>
        <dbReference type="ARBA" id="ARBA00022556"/>
    </source>
</evidence>
<evidence type="ECO:0000313" key="15">
    <source>
        <dbReference type="EMBL" id="PLX18429.1"/>
    </source>
</evidence>
<protein>
    <recommendedName>
        <fullName evidence="4 13">Tetraacyldisaccharide 4'-kinase</fullName>
        <ecNumber evidence="3 13">2.7.1.130</ecNumber>
    </recommendedName>
    <alternativeName>
        <fullName evidence="12 13">Lipid A 4'-kinase</fullName>
    </alternativeName>
</protein>
<evidence type="ECO:0000256" key="9">
    <source>
        <dbReference type="ARBA" id="ARBA00022777"/>
    </source>
</evidence>
<evidence type="ECO:0000256" key="8">
    <source>
        <dbReference type="ARBA" id="ARBA00022741"/>
    </source>
</evidence>
<evidence type="ECO:0000256" key="10">
    <source>
        <dbReference type="ARBA" id="ARBA00022840"/>
    </source>
</evidence>
<feature type="transmembrane region" description="Helical" evidence="14">
    <location>
        <begin position="6"/>
        <end position="27"/>
    </location>
</feature>
<evidence type="ECO:0000313" key="16">
    <source>
        <dbReference type="Proteomes" id="UP000234857"/>
    </source>
</evidence>
<keyword evidence="14" id="KW-0472">Membrane</keyword>
<evidence type="ECO:0000256" key="4">
    <source>
        <dbReference type="ARBA" id="ARBA00016436"/>
    </source>
</evidence>
<evidence type="ECO:0000256" key="13">
    <source>
        <dbReference type="HAMAP-Rule" id="MF_00409"/>
    </source>
</evidence>
<comment type="function">
    <text evidence="1 13">Transfers the gamma-phosphate of ATP to the 4'-position of a tetraacyldisaccharide 1-phosphate intermediate (termed DS-1-P) to form tetraacyldisaccharide 1,4'-bis-phosphate (lipid IVA).</text>
</comment>
<proteinExistence type="inferred from homology"/>
<evidence type="ECO:0000256" key="2">
    <source>
        <dbReference type="ARBA" id="ARBA00004870"/>
    </source>
</evidence>
<dbReference type="Proteomes" id="UP000234857">
    <property type="component" value="Unassembled WGS sequence"/>
</dbReference>
<comment type="similarity">
    <text evidence="13">Belongs to the LpxK family.</text>
</comment>
<keyword evidence="7 13" id="KW-0808">Transferase</keyword>
<evidence type="ECO:0000256" key="1">
    <source>
        <dbReference type="ARBA" id="ARBA00002274"/>
    </source>
</evidence>
<sequence length="340" mass="39366">MKRDLIYTNNIFLKVIFFFLSIIYLILNRIKFYLFKHNILKKVKIDNTFVVSVGNITAGGTGKTPFVIWLTQRLKKKGLKVGVVFRAYKSKEKEGIVSDGDSMLMDISESGDEPWLIAKKTSVPVAIGKYRAKIAKRLSEQYSLDVVIMDDAFQYWRLIRDLDIVCVDGKEMFYNKKILPLGIMREPIENLDRAHIAVIKRQDQIAGEDEDLKKYFDEDAIFDMSYELSLSERVKESKRILALAGIAKPEGFFNMLRKRLPESKVFGMPFNDHCIYDLDDIKRINMFCKKNMIDSIVCTEKDYFKLVELMDDVECAQLKVNIRGGEDIEERIVNASDNSR</sequence>
<keyword evidence="8 13" id="KW-0547">Nucleotide-binding</keyword>
<keyword evidence="6 13" id="KW-0441">Lipid A biosynthesis</keyword>
<evidence type="ECO:0000256" key="5">
    <source>
        <dbReference type="ARBA" id="ARBA00022516"/>
    </source>
</evidence>
<keyword evidence="11 13" id="KW-0443">Lipid metabolism</keyword>
<name>A0A2N5ZIC1_MUIH1</name>
<dbReference type="EMBL" id="PKTG01000063">
    <property type="protein sequence ID" value="PLX18429.1"/>
    <property type="molecule type" value="Genomic_DNA"/>
</dbReference>
<dbReference type="AlphaFoldDB" id="A0A2N5ZIC1"/>
<keyword evidence="14" id="KW-1133">Transmembrane helix</keyword>
<dbReference type="HAMAP" id="MF_00409">
    <property type="entry name" value="LpxK"/>
    <property type="match status" value="1"/>
</dbReference>
<dbReference type="UniPathway" id="UPA00359">
    <property type="reaction ID" value="UER00482"/>
</dbReference>
<evidence type="ECO:0000256" key="7">
    <source>
        <dbReference type="ARBA" id="ARBA00022679"/>
    </source>
</evidence>
<evidence type="ECO:0000256" key="14">
    <source>
        <dbReference type="SAM" id="Phobius"/>
    </source>
</evidence>
<dbReference type="EC" id="2.7.1.130" evidence="3 13"/>
<comment type="pathway">
    <text evidence="2 13">Glycolipid biosynthesis; lipid IV(A) biosynthesis; lipid IV(A) from (3R)-3-hydroxytetradecanoyl-[acyl-carrier-protein] and UDP-N-acetyl-alpha-D-glucosamine: step 6/6.</text>
</comment>
<evidence type="ECO:0000256" key="3">
    <source>
        <dbReference type="ARBA" id="ARBA00012071"/>
    </source>
</evidence>
<keyword evidence="5 13" id="KW-0444">Lipid biosynthesis</keyword>
<keyword evidence="14" id="KW-0812">Transmembrane</keyword>
<reference evidence="15 16" key="1">
    <citation type="submission" date="2017-11" db="EMBL/GenBank/DDBJ databases">
        <title>Genome-resolved metagenomics identifies genetic mobility, metabolic interactions, and unexpected diversity in perchlorate-reducing communities.</title>
        <authorList>
            <person name="Barnum T.P."/>
            <person name="Figueroa I.A."/>
            <person name="Carlstrom C.I."/>
            <person name="Lucas L.N."/>
            <person name="Engelbrektson A.L."/>
            <person name="Coates J.D."/>
        </authorList>
    </citation>
    <scope>NUCLEOTIDE SEQUENCE [LARGE SCALE GENOMIC DNA]</scope>
    <source>
        <strain evidence="15">BM706</strain>
    </source>
</reference>
<dbReference type="GO" id="GO:0005524">
    <property type="term" value="F:ATP binding"/>
    <property type="evidence" value="ECO:0007669"/>
    <property type="project" value="UniProtKB-UniRule"/>
</dbReference>
<keyword evidence="10 13" id="KW-0067">ATP-binding</keyword>
<accession>A0A2N5ZIC1</accession>
<dbReference type="GO" id="GO:0005886">
    <property type="term" value="C:plasma membrane"/>
    <property type="evidence" value="ECO:0007669"/>
    <property type="project" value="TreeGrafter"/>
</dbReference>
<comment type="caution">
    <text evidence="15">The sequence shown here is derived from an EMBL/GenBank/DDBJ whole genome shotgun (WGS) entry which is preliminary data.</text>
</comment>
<keyword evidence="9 13" id="KW-0418">Kinase</keyword>
<evidence type="ECO:0000256" key="12">
    <source>
        <dbReference type="ARBA" id="ARBA00029757"/>
    </source>
</evidence>
<dbReference type="GO" id="GO:0009244">
    <property type="term" value="P:lipopolysaccharide core region biosynthetic process"/>
    <property type="evidence" value="ECO:0007669"/>
    <property type="project" value="TreeGrafter"/>
</dbReference>
<dbReference type="SUPFAM" id="SSF52540">
    <property type="entry name" value="P-loop containing nucleoside triphosphate hydrolases"/>
    <property type="match status" value="1"/>
</dbReference>
<gene>
    <name evidence="13 15" type="primary">lpxK</name>
    <name evidence="15" type="ORF">C0601_04535</name>
</gene>
<comment type="catalytic activity">
    <reaction evidence="13">
        <text>a lipid A disaccharide + ATP = a lipid IVA + ADP + H(+)</text>
        <dbReference type="Rhea" id="RHEA:67840"/>
        <dbReference type="ChEBI" id="CHEBI:15378"/>
        <dbReference type="ChEBI" id="CHEBI:30616"/>
        <dbReference type="ChEBI" id="CHEBI:176343"/>
        <dbReference type="ChEBI" id="CHEBI:176425"/>
        <dbReference type="ChEBI" id="CHEBI:456216"/>
        <dbReference type="EC" id="2.7.1.130"/>
    </reaction>
</comment>
<dbReference type="InterPro" id="IPR003758">
    <property type="entry name" value="LpxK"/>
</dbReference>
<organism evidence="15 16">
    <name type="scientific">Muiribacterium halophilum</name>
    <dbReference type="NCBI Taxonomy" id="2053465"/>
    <lineage>
        <taxon>Bacteria</taxon>
        <taxon>Candidatus Muiribacteriota</taxon>
        <taxon>Candidatus Muiribacteriia</taxon>
        <taxon>Candidatus Muiribacteriales</taxon>
        <taxon>Candidatus Muiribacteriaceae</taxon>
        <taxon>Candidatus Muiribacterium</taxon>
    </lineage>
</organism>
<dbReference type="GO" id="GO:0009029">
    <property type="term" value="F:lipid-A 4'-kinase activity"/>
    <property type="evidence" value="ECO:0007669"/>
    <property type="project" value="UniProtKB-UniRule"/>
</dbReference>
<evidence type="ECO:0000256" key="11">
    <source>
        <dbReference type="ARBA" id="ARBA00023098"/>
    </source>
</evidence>